<feature type="transmembrane region" description="Helical" evidence="9">
    <location>
        <begin position="61"/>
        <end position="78"/>
    </location>
</feature>
<protein>
    <recommendedName>
        <fullName evidence="9">TRAP transporter small permease protein</fullName>
    </recommendedName>
</protein>
<dbReference type="GO" id="GO:0005886">
    <property type="term" value="C:plasma membrane"/>
    <property type="evidence" value="ECO:0007669"/>
    <property type="project" value="UniProtKB-SubCell"/>
</dbReference>
<keyword evidence="3" id="KW-1003">Cell membrane</keyword>
<evidence type="ECO:0000256" key="6">
    <source>
        <dbReference type="ARBA" id="ARBA00022989"/>
    </source>
</evidence>
<dbReference type="Pfam" id="PF04290">
    <property type="entry name" value="DctQ"/>
    <property type="match status" value="1"/>
</dbReference>
<evidence type="ECO:0000256" key="3">
    <source>
        <dbReference type="ARBA" id="ARBA00022475"/>
    </source>
</evidence>
<evidence type="ECO:0000256" key="8">
    <source>
        <dbReference type="ARBA" id="ARBA00038436"/>
    </source>
</evidence>
<keyword evidence="7 9" id="KW-0472">Membrane</keyword>
<comment type="similarity">
    <text evidence="8 9">Belongs to the TRAP transporter small permease family.</text>
</comment>
<comment type="subunit">
    <text evidence="9">The complex comprises the extracytoplasmic solute receptor protein and the two transmembrane proteins.</text>
</comment>
<evidence type="ECO:0000256" key="1">
    <source>
        <dbReference type="ARBA" id="ARBA00004429"/>
    </source>
</evidence>
<evidence type="ECO:0000313" key="11">
    <source>
        <dbReference type="EMBL" id="GLQ72331.1"/>
    </source>
</evidence>
<comment type="subcellular location">
    <subcellularLocation>
        <location evidence="1 9">Cell inner membrane</location>
        <topology evidence="1 9">Multi-pass membrane protein</topology>
    </subcellularLocation>
</comment>
<dbReference type="InterPro" id="IPR007387">
    <property type="entry name" value="TRAP_DctQ"/>
</dbReference>
<comment type="function">
    <text evidence="9">Part of the tripartite ATP-independent periplasmic (TRAP) transport system.</text>
</comment>
<dbReference type="EMBL" id="BSNX01000013">
    <property type="protein sequence ID" value="GLQ72331.1"/>
    <property type="molecule type" value="Genomic_DNA"/>
</dbReference>
<accession>A0AAV5NQQ4</accession>
<evidence type="ECO:0000256" key="4">
    <source>
        <dbReference type="ARBA" id="ARBA00022519"/>
    </source>
</evidence>
<dbReference type="PANTHER" id="PTHR35011">
    <property type="entry name" value="2,3-DIKETO-L-GULONATE TRAP TRANSPORTER SMALL PERMEASE PROTEIN YIAM"/>
    <property type="match status" value="1"/>
</dbReference>
<feature type="transmembrane region" description="Helical" evidence="9">
    <location>
        <begin position="99"/>
        <end position="129"/>
    </location>
</feature>
<feature type="transmembrane region" description="Helical" evidence="9">
    <location>
        <begin position="149"/>
        <end position="171"/>
    </location>
</feature>
<dbReference type="AlphaFoldDB" id="A0AAV5NQQ4"/>
<evidence type="ECO:0000313" key="12">
    <source>
        <dbReference type="Proteomes" id="UP001156690"/>
    </source>
</evidence>
<dbReference type="PANTHER" id="PTHR35011:SF4">
    <property type="entry name" value="SLL1102 PROTEIN"/>
    <property type="match status" value="1"/>
</dbReference>
<evidence type="ECO:0000259" key="10">
    <source>
        <dbReference type="Pfam" id="PF04290"/>
    </source>
</evidence>
<dbReference type="Proteomes" id="UP001156690">
    <property type="component" value="Unassembled WGS sequence"/>
</dbReference>
<keyword evidence="5 9" id="KW-0812">Transmembrane</keyword>
<reference evidence="12" key="1">
    <citation type="journal article" date="2019" name="Int. J. Syst. Evol. Microbiol.">
        <title>The Global Catalogue of Microorganisms (GCM) 10K type strain sequencing project: providing services to taxonomists for standard genome sequencing and annotation.</title>
        <authorList>
            <consortium name="The Broad Institute Genomics Platform"/>
            <consortium name="The Broad Institute Genome Sequencing Center for Infectious Disease"/>
            <person name="Wu L."/>
            <person name="Ma J."/>
        </authorList>
    </citation>
    <scope>NUCLEOTIDE SEQUENCE [LARGE SCALE GENOMIC DNA]</scope>
    <source>
        <strain evidence="12">NBRC 15640</strain>
    </source>
</reference>
<evidence type="ECO:0000256" key="7">
    <source>
        <dbReference type="ARBA" id="ARBA00023136"/>
    </source>
</evidence>
<feature type="transmembrane region" description="Helical" evidence="9">
    <location>
        <begin position="21"/>
        <end position="41"/>
    </location>
</feature>
<proteinExistence type="inferred from homology"/>
<evidence type="ECO:0000256" key="9">
    <source>
        <dbReference type="RuleBase" id="RU369079"/>
    </source>
</evidence>
<sequence>MKHSSTDTQSDDAPKNALDRFIVKLGNLLSLLFIFTVAISFYEVLMRYVFNAPTTWVHETASFIGGSLFVIGGLYAFALDKHVRVVLIYDHVSPKTRKYLNLVHHIVGLTFAAMMAYAAYIMAAEAWFTPWGEFRLETSGSSLNPPYPALLKGTIFVALSVLTLQFLLHLIAEIRNLRKKTDV</sequence>
<dbReference type="RefSeq" id="WP_126609266.1">
    <property type="nucleotide sequence ID" value="NZ_AP025145.1"/>
</dbReference>
<gene>
    <name evidence="11" type="ORF">GCM10007932_16910</name>
</gene>
<comment type="caution">
    <text evidence="11">The sequence shown here is derived from an EMBL/GenBank/DDBJ whole genome shotgun (WGS) entry which is preliminary data.</text>
</comment>
<evidence type="ECO:0000256" key="2">
    <source>
        <dbReference type="ARBA" id="ARBA00022448"/>
    </source>
</evidence>
<dbReference type="InterPro" id="IPR055348">
    <property type="entry name" value="DctQ"/>
</dbReference>
<keyword evidence="6 9" id="KW-1133">Transmembrane helix</keyword>
<keyword evidence="4 9" id="KW-0997">Cell inner membrane</keyword>
<evidence type="ECO:0000256" key="5">
    <source>
        <dbReference type="ARBA" id="ARBA00022692"/>
    </source>
</evidence>
<keyword evidence="2 9" id="KW-0813">Transport</keyword>
<dbReference type="GO" id="GO:0022857">
    <property type="term" value="F:transmembrane transporter activity"/>
    <property type="evidence" value="ECO:0007669"/>
    <property type="project" value="UniProtKB-UniRule"/>
</dbReference>
<feature type="domain" description="Tripartite ATP-independent periplasmic transporters DctQ component" evidence="10">
    <location>
        <begin position="37"/>
        <end position="167"/>
    </location>
</feature>
<name>A0AAV5NQQ4_9VIBR</name>
<organism evidence="11 12">
    <name type="scientific">Vibrio penaeicida</name>
    <dbReference type="NCBI Taxonomy" id="104609"/>
    <lineage>
        <taxon>Bacteria</taxon>
        <taxon>Pseudomonadati</taxon>
        <taxon>Pseudomonadota</taxon>
        <taxon>Gammaproteobacteria</taxon>
        <taxon>Vibrionales</taxon>
        <taxon>Vibrionaceae</taxon>
        <taxon>Vibrio</taxon>
    </lineage>
</organism>
<keyword evidence="12" id="KW-1185">Reference proteome</keyword>